<keyword evidence="11" id="KW-1185">Reference proteome</keyword>
<dbReference type="InterPro" id="IPR010065">
    <property type="entry name" value="AA_ABC_transptr_permease_3TM"/>
</dbReference>
<evidence type="ECO:0000256" key="2">
    <source>
        <dbReference type="ARBA" id="ARBA00022448"/>
    </source>
</evidence>
<dbReference type="InterPro" id="IPR000515">
    <property type="entry name" value="MetI-like"/>
</dbReference>
<dbReference type="NCBIfam" id="TIGR01726">
    <property type="entry name" value="HEQRo_perm_3TM"/>
    <property type="match status" value="1"/>
</dbReference>
<dbReference type="Gene3D" id="1.10.3720.10">
    <property type="entry name" value="MetI-like"/>
    <property type="match status" value="1"/>
</dbReference>
<evidence type="ECO:0000256" key="3">
    <source>
        <dbReference type="ARBA" id="ARBA00022475"/>
    </source>
</evidence>
<feature type="transmembrane region" description="Helical" evidence="8">
    <location>
        <begin position="72"/>
        <end position="92"/>
    </location>
</feature>
<accession>A0ABW6V340</accession>
<proteinExistence type="inferred from homology"/>
<dbReference type="SUPFAM" id="SSF161098">
    <property type="entry name" value="MetI-like"/>
    <property type="match status" value="1"/>
</dbReference>
<dbReference type="CDD" id="cd06261">
    <property type="entry name" value="TM_PBP2"/>
    <property type="match status" value="1"/>
</dbReference>
<reference evidence="10 11" key="1">
    <citation type="submission" date="2024-10" db="EMBL/GenBank/DDBJ databases">
        <title>The Natural Products Discovery Center: Release of the First 8490 Sequenced Strains for Exploring Actinobacteria Biosynthetic Diversity.</title>
        <authorList>
            <person name="Kalkreuter E."/>
            <person name="Kautsar S.A."/>
            <person name="Yang D."/>
            <person name="Bader C.D."/>
            <person name="Teijaro C.N."/>
            <person name="Fluegel L."/>
            <person name="Davis C.M."/>
            <person name="Simpson J.R."/>
            <person name="Lauterbach L."/>
            <person name="Steele A.D."/>
            <person name="Gui C."/>
            <person name="Meng S."/>
            <person name="Li G."/>
            <person name="Viehrig K."/>
            <person name="Ye F."/>
            <person name="Su P."/>
            <person name="Kiefer A.F."/>
            <person name="Nichols A."/>
            <person name="Cepeda A.J."/>
            <person name="Yan W."/>
            <person name="Fan B."/>
            <person name="Jiang Y."/>
            <person name="Adhikari A."/>
            <person name="Zheng C.-J."/>
            <person name="Schuster L."/>
            <person name="Cowan T.M."/>
            <person name="Smanski M.J."/>
            <person name="Chevrette M.G."/>
            <person name="De Carvalho L.P.S."/>
            <person name="Shen B."/>
        </authorList>
    </citation>
    <scope>NUCLEOTIDE SEQUENCE [LARGE SCALE GENOMIC DNA]</scope>
    <source>
        <strain evidence="10 11">NPDC001281</strain>
    </source>
</reference>
<evidence type="ECO:0000256" key="6">
    <source>
        <dbReference type="ARBA" id="ARBA00022989"/>
    </source>
</evidence>
<name>A0ABW6V340_MICFU</name>
<comment type="similarity">
    <text evidence="8">Belongs to the binding-protein-dependent transport system permease family.</text>
</comment>
<dbReference type="Pfam" id="PF00528">
    <property type="entry name" value="BPD_transp_1"/>
    <property type="match status" value="1"/>
</dbReference>
<evidence type="ECO:0000313" key="10">
    <source>
        <dbReference type="EMBL" id="MFF4773635.1"/>
    </source>
</evidence>
<dbReference type="InterPro" id="IPR035906">
    <property type="entry name" value="MetI-like_sf"/>
</dbReference>
<feature type="transmembrane region" description="Helical" evidence="8">
    <location>
        <begin position="27"/>
        <end position="45"/>
    </location>
</feature>
<dbReference type="InterPro" id="IPR043429">
    <property type="entry name" value="ArtM/GltK/GlnP/TcyL/YhdX-like"/>
</dbReference>
<keyword evidence="7 8" id="KW-0472">Membrane</keyword>
<dbReference type="Proteomes" id="UP001602119">
    <property type="component" value="Unassembled WGS sequence"/>
</dbReference>
<keyword evidence="5" id="KW-0029">Amino-acid transport</keyword>
<feature type="transmembrane region" description="Helical" evidence="8">
    <location>
        <begin position="146"/>
        <end position="165"/>
    </location>
</feature>
<feature type="transmembrane region" description="Helical" evidence="8">
    <location>
        <begin position="252"/>
        <end position="277"/>
    </location>
</feature>
<keyword evidence="4 8" id="KW-0812">Transmembrane</keyword>
<feature type="domain" description="ABC transmembrane type-1" evidence="9">
    <location>
        <begin position="68"/>
        <end position="274"/>
    </location>
</feature>
<keyword evidence="3" id="KW-1003">Cell membrane</keyword>
<organism evidence="10 11">
    <name type="scientific">Microtetraspora fusca</name>
    <dbReference type="NCBI Taxonomy" id="1997"/>
    <lineage>
        <taxon>Bacteria</taxon>
        <taxon>Bacillati</taxon>
        <taxon>Actinomycetota</taxon>
        <taxon>Actinomycetes</taxon>
        <taxon>Streptosporangiales</taxon>
        <taxon>Streptosporangiaceae</taxon>
        <taxon>Microtetraspora</taxon>
    </lineage>
</organism>
<evidence type="ECO:0000256" key="4">
    <source>
        <dbReference type="ARBA" id="ARBA00022692"/>
    </source>
</evidence>
<comment type="caution">
    <text evidence="10">The sequence shown here is derived from an EMBL/GenBank/DDBJ whole genome shotgun (WGS) entry which is preliminary data.</text>
</comment>
<comment type="subcellular location">
    <subcellularLocation>
        <location evidence="1 8">Cell membrane</location>
        <topology evidence="1 8">Multi-pass membrane protein</topology>
    </subcellularLocation>
</comment>
<keyword evidence="6 8" id="KW-1133">Transmembrane helix</keyword>
<protein>
    <submittedName>
        <fullName evidence="10">Amino acid ABC transporter permease</fullName>
    </submittedName>
</protein>
<evidence type="ECO:0000256" key="7">
    <source>
        <dbReference type="ARBA" id="ARBA00023136"/>
    </source>
</evidence>
<dbReference type="PROSITE" id="PS50928">
    <property type="entry name" value="ABC_TM1"/>
    <property type="match status" value="1"/>
</dbReference>
<gene>
    <name evidence="10" type="ORF">ACFY05_12315</name>
</gene>
<keyword evidence="2 8" id="KW-0813">Transport</keyword>
<dbReference type="RefSeq" id="WP_066945311.1">
    <property type="nucleotide sequence ID" value="NZ_BBYK01000059.1"/>
</dbReference>
<evidence type="ECO:0000313" key="11">
    <source>
        <dbReference type="Proteomes" id="UP001602119"/>
    </source>
</evidence>
<dbReference type="PANTHER" id="PTHR30614">
    <property type="entry name" value="MEMBRANE COMPONENT OF AMINO ACID ABC TRANSPORTER"/>
    <property type="match status" value="1"/>
</dbReference>
<dbReference type="EMBL" id="JBIAXI010000006">
    <property type="protein sequence ID" value="MFF4773635.1"/>
    <property type="molecule type" value="Genomic_DNA"/>
</dbReference>
<evidence type="ECO:0000256" key="8">
    <source>
        <dbReference type="RuleBase" id="RU363032"/>
    </source>
</evidence>
<evidence type="ECO:0000259" key="9">
    <source>
        <dbReference type="PROSITE" id="PS50928"/>
    </source>
</evidence>
<evidence type="ECO:0000256" key="5">
    <source>
        <dbReference type="ARBA" id="ARBA00022970"/>
    </source>
</evidence>
<feature type="transmembrane region" description="Helical" evidence="8">
    <location>
        <begin position="104"/>
        <end position="126"/>
    </location>
</feature>
<evidence type="ECO:0000256" key="1">
    <source>
        <dbReference type="ARBA" id="ARBA00004651"/>
    </source>
</evidence>
<sequence>MQVQHMTQAAESVESMPTVRRRQPGRWVAAAVVCVLLAMLVNTFVTNERFQWDVVFDWFTSDRILAGLGRTIQLTVISMLIGIVLGLVLAVMRLSDNPLLSGVAWAYIWLFRGTPVFVQLLFWGFISALYPRLSLGVPFGPEFTSFSANELISPFVAAILGLGLNEAAYMAEIARAGILSVDRGQAEAAQALGMTRGLALRRIVLPQAMRVIVPPTGNQAIGMLKTTSLVAVLAYPELLYSAQLIYSANYQTIPLLITASLWYLLITSVLSVGQFFVERHFARGSVISAGATDRRGSLRRLAARLPGRRP</sequence>
<dbReference type="PANTHER" id="PTHR30614:SF0">
    <property type="entry name" value="L-CYSTINE TRANSPORT SYSTEM PERMEASE PROTEIN TCYL"/>
    <property type="match status" value="1"/>
</dbReference>